<keyword evidence="11 14" id="KW-0472">Membrane</keyword>
<comment type="cofactor">
    <cofactor evidence="1 12">
        <name>heme</name>
        <dbReference type="ChEBI" id="CHEBI:30413"/>
    </cofactor>
</comment>
<evidence type="ECO:0000256" key="3">
    <source>
        <dbReference type="ARBA" id="ARBA00010617"/>
    </source>
</evidence>
<keyword evidence="9 12" id="KW-0408">Iron</keyword>
<dbReference type="Gene3D" id="1.10.630.10">
    <property type="entry name" value="Cytochrome P450"/>
    <property type="match status" value="1"/>
</dbReference>
<dbReference type="Pfam" id="PF00067">
    <property type="entry name" value="p450"/>
    <property type="match status" value="1"/>
</dbReference>
<dbReference type="InterPro" id="IPR002401">
    <property type="entry name" value="Cyt_P450_E_grp-I"/>
</dbReference>
<reference evidence="15" key="2">
    <citation type="submission" date="2023-02" db="EMBL/GenBank/DDBJ databases">
        <authorList>
            <person name="Swenson N.G."/>
            <person name="Wegrzyn J.L."/>
            <person name="Mcevoy S.L."/>
        </authorList>
    </citation>
    <scope>NUCLEOTIDE SEQUENCE</scope>
    <source>
        <strain evidence="15">91603</strain>
        <tissue evidence="15">Leaf</tissue>
    </source>
</reference>
<feature type="transmembrane region" description="Helical" evidence="14">
    <location>
        <begin position="6"/>
        <end position="31"/>
    </location>
</feature>
<gene>
    <name evidence="15" type="ORF">LWI28_028138</name>
</gene>
<evidence type="ECO:0000256" key="1">
    <source>
        <dbReference type="ARBA" id="ARBA00001971"/>
    </source>
</evidence>
<dbReference type="PROSITE" id="PS00086">
    <property type="entry name" value="CYTOCHROME_P450"/>
    <property type="match status" value="1"/>
</dbReference>
<evidence type="ECO:0000256" key="14">
    <source>
        <dbReference type="SAM" id="Phobius"/>
    </source>
</evidence>
<dbReference type="InterPro" id="IPR001128">
    <property type="entry name" value="Cyt_P450"/>
</dbReference>
<dbReference type="EMBL" id="JAJSOW010000100">
    <property type="protein sequence ID" value="KAI9187435.1"/>
    <property type="molecule type" value="Genomic_DNA"/>
</dbReference>
<dbReference type="InterPro" id="IPR050665">
    <property type="entry name" value="Cytochrome_P450_Monooxygen"/>
</dbReference>
<dbReference type="FunFam" id="1.10.630.10:FF:000029">
    <property type="entry name" value="Cytochrome P450 734A1"/>
    <property type="match status" value="1"/>
</dbReference>
<keyword evidence="16" id="KW-1185">Reference proteome</keyword>
<reference evidence="15" key="1">
    <citation type="journal article" date="2022" name="Plant J.">
        <title>Strategies of tolerance reflected in two North American maple genomes.</title>
        <authorList>
            <person name="McEvoy S.L."/>
            <person name="Sezen U.U."/>
            <person name="Trouern-Trend A."/>
            <person name="McMahon S.M."/>
            <person name="Schaberg P.G."/>
            <person name="Yang J."/>
            <person name="Wegrzyn J.L."/>
            <person name="Swenson N.G."/>
        </authorList>
    </citation>
    <scope>NUCLEOTIDE SEQUENCE</scope>
    <source>
        <strain evidence="15">91603</strain>
    </source>
</reference>
<dbReference type="Proteomes" id="UP001064489">
    <property type="component" value="Chromosome 3"/>
</dbReference>
<dbReference type="InterPro" id="IPR036396">
    <property type="entry name" value="Cyt_P450_sf"/>
</dbReference>
<dbReference type="PANTHER" id="PTHR24282:SF255">
    <property type="entry name" value="CYTOCHROME P450 72A11-RELATED"/>
    <property type="match status" value="1"/>
</dbReference>
<keyword evidence="7 14" id="KW-1133">Transmembrane helix</keyword>
<keyword evidence="10 13" id="KW-0503">Monooxygenase</keyword>
<evidence type="ECO:0000256" key="8">
    <source>
        <dbReference type="ARBA" id="ARBA00023002"/>
    </source>
</evidence>
<evidence type="ECO:0008006" key="17">
    <source>
        <dbReference type="Google" id="ProtNLM"/>
    </source>
</evidence>
<protein>
    <recommendedName>
        <fullName evidence="17">Cytochrome P450</fullName>
    </recommendedName>
</protein>
<dbReference type="SUPFAM" id="SSF48264">
    <property type="entry name" value="Cytochrome P450"/>
    <property type="match status" value="1"/>
</dbReference>
<keyword evidence="8 13" id="KW-0560">Oxidoreductase</keyword>
<comment type="caution">
    <text evidence="15">The sequence shown here is derived from an EMBL/GenBank/DDBJ whole genome shotgun (WGS) entry which is preliminary data.</text>
</comment>
<dbReference type="InterPro" id="IPR017972">
    <property type="entry name" value="Cyt_P450_CS"/>
</dbReference>
<evidence type="ECO:0000313" key="15">
    <source>
        <dbReference type="EMBL" id="KAI9187435.1"/>
    </source>
</evidence>
<dbReference type="GO" id="GO:0016020">
    <property type="term" value="C:membrane"/>
    <property type="evidence" value="ECO:0007669"/>
    <property type="project" value="UniProtKB-SubCell"/>
</dbReference>
<feature type="binding site" description="axial binding residue" evidence="12">
    <location>
        <position position="471"/>
    </location>
    <ligand>
        <name>heme</name>
        <dbReference type="ChEBI" id="CHEBI:30413"/>
    </ligand>
    <ligandPart>
        <name>Fe</name>
        <dbReference type="ChEBI" id="CHEBI:18248"/>
    </ligandPart>
</feature>
<evidence type="ECO:0000256" key="7">
    <source>
        <dbReference type="ARBA" id="ARBA00022989"/>
    </source>
</evidence>
<dbReference type="GO" id="GO:0005506">
    <property type="term" value="F:iron ion binding"/>
    <property type="evidence" value="ECO:0007669"/>
    <property type="project" value="InterPro"/>
</dbReference>
<evidence type="ECO:0000256" key="6">
    <source>
        <dbReference type="ARBA" id="ARBA00022723"/>
    </source>
</evidence>
<comment type="subcellular location">
    <subcellularLocation>
        <location evidence="2">Membrane</location>
        <topology evidence="2">Single-pass membrane protein</topology>
    </subcellularLocation>
</comment>
<evidence type="ECO:0000256" key="9">
    <source>
        <dbReference type="ARBA" id="ARBA00023004"/>
    </source>
</evidence>
<keyword evidence="6 12" id="KW-0479">Metal-binding</keyword>
<name>A0AAD5J778_ACENE</name>
<comment type="similarity">
    <text evidence="3 13">Belongs to the cytochrome P450 family.</text>
</comment>
<dbReference type="PRINTS" id="PR00463">
    <property type="entry name" value="EP450I"/>
</dbReference>
<evidence type="ECO:0000313" key="16">
    <source>
        <dbReference type="Proteomes" id="UP001064489"/>
    </source>
</evidence>
<evidence type="ECO:0000256" key="2">
    <source>
        <dbReference type="ARBA" id="ARBA00004167"/>
    </source>
</evidence>
<keyword evidence="5 14" id="KW-0812">Transmembrane</keyword>
<dbReference type="GO" id="GO:0016705">
    <property type="term" value="F:oxidoreductase activity, acting on paired donors, with incorporation or reduction of molecular oxygen"/>
    <property type="evidence" value="ECO:0007669"/>
    <property type="project" value="InterPro"/>
</dbReference>
<dbReference type="GO" id="GO:0020037">
    <property type="term" value="F:heme binding"/>
    <property type="evidence" value="ECO:0007669"/>
    <property type="project" value="InterPro"/>
</dbReference>
<evidence type="ECO:0000256" key="12">
    <source>
        <dbReference type="PIRSR" id="PIRSR602401-1"/>
    </source>
</evidence>
<evidence type="ECO:0000256" key="11">
    <source>
        <dbReference type="ARBA" id="ARBA00023136"/>
    </source>
</evidence>
<organism evidence="15 16">
    <name type="scientific">Acer negundo</name>
    <name type="common">Box elder</name>
    <dbReference type="NCBI Taxonomy" id="4023"/>
    <lineage>
        <taxon>Eukaryota</taxon>
        <taxon>Viridiplantae</taxon>
        <taxon>Streptophyta</taxon>
        <taxon>Embryophyta</taxon>
        <taxon>Tracheophyta</taxon>
        <taxon>Spermatophyta</taxon>
        <taxon>Magnoliopsida</taxon>
        <taxon>eudicotyledons</taxon>
        <taxon>Gunneridae</taxon>
        <taxon>Pentapetalae</taxon>
        <taxon>rosids</taxon>
        <taxon>malvids</taxon>
        <taxon>Sapindales</taxon>
        <taxon>Sapindaceae</taxon>
        <taxon>Hippocastanoideae</taxon>
        <taxon>Acereae</taxon>
        <taxon>Acer</taxon>
    </lineage>
</organism>
<dbReference type="PRINTS" id="PR00385">
    <property type="entry name" value="P450"/>
</dbReference>
<evidence type="ECO:0000256" key="10">
    <source>
        <dbReference type="ARBA" id="ARBA00023033"/>
    </source>
</evidence>
<evidence type="ECO:0000256" key="4">
    <source>
        <dbReference type="ARBA" id="ARBA00022617"/>
    </source>
</evidence>
<sequence length="523" mass="59903">MEITSTTALFTGLCTIVIAWMLMRVVNLVWLKPKKLEKLLRQQGFSGNSYTLLHGDMKEMIEMTKQALTKAINLSDSQVHNIVPRVLPFNHHINTIYGKKSFIWNGPTPNLCIGDPKMIREIFLKNEIFQKPKPNSLVKWFVSGMVAYDGEQWFKVRKIANPAFHQHKLKDMFPSIYLSCNEMISKWKILLSNRNHHELDVWPDIQTLTADVISRTTFGSSYEDGRKIFELLTQQYKNFTESLQFAFIPGWRFLPTALNRRMKSNYNETRALIKGIIHKKEEAIKLGEASTNDDLLGKLLESNNKEIQEHGKKETGMSIEEVIEECKLFYIAGQETTASLLIWTMVLLCMHPSWQALAREEVVQVFGNEKPKFDDLNHLKVVTTILQEALRLYSPATILTRAIYKATKLAEINLPPGIVVSLPLVMVHHDHEYWGDDADEFNPDRFSEGVSKASKNNEVSFFPFGGGPRFCIGQNFAFMEAKLALAMILQNISFELSPAYVHAPTRRVTVQPQYGAHFILHNI</sequence>
<accession>A0AAD5J778</accession>
<keyword evidence="4 12" id="KW-0349">Heme</keyword>
<dbReference type="GO" id="GO:0004497">
    <property type="term" value="F:monooxygenase activity"/>
    <property type="evidence" value="ECO:0007669"/>
    <property type="project" value="UniProtKB-KW"/>
</dbReference>
<proteinExistence type="inferred from homology"/>
<dbReference type="AlphaFoldDB" id="A0AAD5J778"/>
<evidence type="ECO:0000256" key="5">
    <source>
        <dbReference type="ARBA" id="ARBA00022692"/>
    </source>
</evidence>
<evidence type="ECO:0000256" key="13">
    <source>
        <dbReference type="RuleBase" id="RU000461"/>
    </source>
</evidence>
<dbReference type="PANTHER" id="PTHR24282">
    <property type="entry name" value="CYTOCHROME P450 FAMILY MEMBER"/>
    <property type="match status" value="1"/>
</dbReference>